<organism evidence="1 2">
    <name type="scientific">Achromobacter anxifer</name>
    <dbReference type="NCBI Taxonomy" id="1287737"/>
    <lineage>
        <taxon>Bacteria</taxon>
        <taxon>Pseudomonadati</taxon>
        <taxon>Pseudomonadota</taxon>
        <taxon>Betaproteobacteria</taxon>
        <taxon>Burkholderiales</taxon>
        <taxon>Alcaligenaceae</taxon>
        <taxon>Achromobacter</taxon>
    </lineage>
</organism>
<protein>
    <submittedName>
        <fullName evidence="1">Uncharacterized protein</fullName>
    </submittedName>
</protein>
<dbReference type="RefSeq" id="WP_175205767.1">
    <property type="nucleotide sequence ID" value="NZ_CADILG010000004.1"/>
</dbReference>
<evidence type="ECO:0000313" key="2">
    <source>
        <dbReference type="Proteomes" id="UP000494117"/>
    </source>
</evidence>
<sequence length="137" mass="14814">MRQIAWSVAAVLCAAMLAWLWGDSRGYDRGRLEVRAEWDRDARTRAETSLTAVVRGLHDSTQASKEMRTALAGLEGQNSKSTLELKNALKSNRGNSPVLCRFDADSMRILAEARDRAAALAAGGIRGTLPATSGPSR</sequence>
<dbReference type="EMBL" id="CADILG010000004">
    <property type="protein sequence ID" value="CAB3834729.1"/>
    <property type="molecule type" value="Genomic_DNA"/>
</dbReference>
<dbReference type="Proteomes" id="UP000494117">
    <property type="component" value="Unassembled WGS sequence"/>
</dbReference>
<keyword evidence="2" id="KW-1185">Reference proteome</keyword>
<reference evidence="1 2" key="1">
    <citation type="submission" date="2020-04" db="EMBL/GenBank/DDBJ databases">
        <authorList>
            <person name="De Canck E."/>
        </authorList>
    </citation>
    <scope>NUCLEOTIDE SEQUENCE [LARGE SCALE GENOMIC DNA]</scope>
    <source>
        <strain evidence="1 2">LMG 26858</strain>
    </source>
</reference>
<name>A0A6S7C7G7_9BURK</name>
<evidence type="ECO:0000313" key="1">
    <source>
        <dbReference type="EMBL" id="CAB3834729.1"/>
    </source>
</evidence>
<accession>A0A6S7C7G7</accession>
<gene>
    <name evidence="1" type="ORF">LMG26858_00877</name>
</gene>
<dbReference type="AlphaFoldDB" id="A0A6S7C7G7"/>
<proteinExistence type="predicted"/>